<dbReference type="InterPro" id="IPR001034">
    <property type="entry name" value="DeoR_HTH"/>
</dbReference>
<dbReference type="Pfam" id="PF00455">
    <property type="entry name" value="DeoRC"/>
    <property type="match status" value="1"/>
</dbReference>
<evidence type="ECO:0000256" key="2">
    <source>
        <dbReference type="ARBA" id="ARBA00023163"/>
    </source>
</evidence>
<dbReference type="Pfam" id="PF08220">
    <property type="entry name" value="HTH_DeoR"/>
    <property type="match status" value="1"/>
</dbReference>
<dbReference type="PROSITE" id="PS51000">
    <property type="entry name" value="HTH_DEOR_2"/>
    <property type="match status" value="1"/>
</dbReference>
<evidence type="ECO:0000259" key="3">
    <source>
        <dbReference type="PROSITE" id="PS51000"/>
    </source>
</evidence>
<comment type="caution">
    <text evidence="4">The sequence shown here is derived from an EMBL/GenBank/DDBJ whole genome shotgun (WGS) entry which is preliminary data.</text>
</comment>
<feature type="domain" description="HTH deoR-type" evidence="3">
    <location>
        <begin position="8"/>
        <end position="65"/>
    </location>
</feature>
<dbReference type="PANTHER" id="PTHR30363:SF44">
    <property type="entry name" value="AGA OPERON TRANSCRIPTIONAL REPRESSOR-RELATED"/>
    <property type="match status" value="1"/>
</dbReference>
<dbReference type="InterPro" id="IPR014036">
    <property type="entry name" value="DeoR-like_C"/>
</dbReference>
<accession>A0ABT1WK65</accession>
<organism evidence="4 5">
    <name type="scientific">Granulicatella seriolae</name>
    <dbReference type="NCBI Taxonomy" id="2967226"/>
    <lineage>
        <taxon>Bacteria</taxon>
        <taxon>Bacillati</taxon>
        <taxon>Bacillota</taxon>
        <taxon>Bacilli</taxon>
        <taxon>Lactobacillales</taxon>
        <taxon>Carnobacteriaceae</taxon>
        <taxon>Granulicatella</taxon>
    </lineage>
</organism>
<name>A0ABT1WK65_9LACT</name>
<reference evidence="4" key="3">
    <citation type="journal article" date="2023" name="Microbiol. Resour. Announc.">
        <title>Draft Genome Sequence of Granulicatella sp. Strain S8, Isolated from a Marine Fish, Seriola quinqueradiata.</title>
        <authorList>
            <person name="Lee M."/>
            <person name="Farooq A."/>
            <person name="Jeong J.B."/>
            <person name="Jung M.Y."/>
        </authorList>
    </citation>
    <scope>NUCLEOTIDE SEQUENCE</scope>
    <source>
        <strain evidence="4">S8</strain>
    </source>
</reference>
<dbReference type="EMBL" id="JANHNZ010000001">
    <property type="protein sequence ID" value="MCQ9208995.1"/>
    <property type="molecule type" value="Genomic_DNA"/>
</dbReference>
<protein>
    <submittedName>
        <fullName evidence="4">DeoR/GlpR family DNA-binding transcription regulator</fullName>
    </submittedName>
</protein>
<keyword evidence="2" id="KW-0804">Transcription</keyword>
<dbReference type="SMART" id="SM00420">
    <property type="entry name" value="HTH_DEOR"/>
    <property type="match status" value="1"/>
</dbReference>
<keyword evidence="5" id="KW-1185">Reference proteome</keyword>
<dbReference type="InterPro" id="IPR036390">
    <property type="entry name" value="WH_DNA-bd_sf"/>
</dbReference>
<dbReference type="Gene3D" id="3.40.50.1360">
    <property type="match status" value="1"/>
</dbReference>
<gene>
    <name evidence="4" type="ORF">NPA36_00240</name>
</gene>
<proteinExistence type="predicted"/>
<dbReference type="SMART" id="SM01134">
    <property type="entry name" value="DeoRC"/>
    <property type="match status" value="1"/>
</dbReference>
<dbReference type="RefSeq" id="WP_256944112.1">
    <property type="nucleotide sequence ID" value="NZ_JANHNZ010000001.1"/>
</dbReference>
<evidence type="ECO:0000313" key="5">
    <source>
        <dbReference type="Proteomes" id="UP001059480"/>
    </source>
</evidence>
<dbReference type="InterPro" id="IPR036388">
    <property type="entry name" value="WH-like_DNA-bd_sf"/>
</dbReference>
<keyword evidence="4" id="KW-0238">DNA-binding</keyword>
<evidence type="ECO:0000313" key="4">
    <source>
        <dbReference type="EMBL" id="MCQ9208995.1"/>
    </source>
</evidence>
<dbReference type="PRINTS" id="PR00037">
    <property type="entry name" value="HTHLACR"/>
</dbReference>
<reference evidence="4" key="1">
    <citation type="submission" date="2022-07" db="EMBL/GenBank/DDBJ databases">
        <authorList>
            <person name="Jung M.-Y."/>
            <person name="Lee M."/>
        </authorList>
    </citation>
    <scope>NUCLEOTIDE SEQUENCE</scope>
    <source>
        <strain evidence="4">S8</strain>
    </source>
</reference>
<reference evidence="4" key="2">
    <citation type="journal article" date="2023" name="Curr. Microbiol.">
        <title>Granulicatella seriolae sp. nov., a Novel Facultative Anaerobe Isolated from Yellowtail Marine Fish.</title>
        <authorList>
            <person name="Lee M."/>
            <person name="Choi Y.J."/>
            <person name="Farooq A."/>
            <person name="Jeong J.B."/>
            <person name="Jung M.Y."/>
        </authorList>
    </citation>
    <scope>NUCLEOTIDE SEQUENCE</scope>
    <source>
        <strain evidence="4">S8</strain>
    </source>
</reference>
<dbReference type="SUPFAM" id="SSF100950">
    <property type="entry name" value="NagB/RpiA/CoA transferase-like"/>
    <property type="match status" value="1"/>
</dbReference>
<dbReference type="Proteomes" id="UP001059480">
    <property type="component" value="Unassembled WGS sequence"/>
</dbReference>
<dbReference type="SUPFAM" id="SSF46785">
    <property type="entry name" value="Winged helix' DNA-binding domain"/>
    <property type="match status" value="1"/>
</dbReference>
<dbReference type="Gene3D" id="1.10.10.10">
    <property type="entry name" value="Winged helix-like DNA-binding domain superfamily/Winged helix DNA-binding domain"/>
    <property type="match status" value="1"/>
</dbReference>
<evidence type="ECO:0000256" key="1">
    <source>
        <dbReference type="ARBA" id="ARBA00023015"/>
    </source>
</evidence>
<dbReference type="GO" id="GO:0003677">
    <property type="term" value="F:DNA binding"/>
    <property type="evidence" value="ECO:0007669"/>
    <property type="project" value="UniProtKB-KW"/>
</dbReference>
<dbReference type="InterPro" id="IPR050313">
    <property type="entry name" value="Carb_Metab_HTH_regulators"/>
</dbReference>
<keyword evidence="1" id="KW-0805">Transcription regulation</keyword>
<dbReference type="PANTHER" id="PTHR30363">
    <property type="entry name" value="HTH-TYPE TRANSCRIPTIONAL REGULATOR SRLR-RELATED"/>
    <property type="match status" value="1"/>
</dbReference>
<sequence length="259" mass="28761">MKNSLVNVNQRRETIINYLYHQDDLSMSVNDLSGIMGVSSMTIRRDLDILEKMGKIIRNHGGATINTQQKNEGDTENKSLELIKQNIAKQAARYVKDGMTLFINSSSTALRAFDYLEDRILTLVTNNLRVDRNNVHLNTNIILPGGEIRFPKKALVGDLCVTNLSVIQSDIAIIGCSGLSAEKGISTNNIHEHRVNKVMIENTNDLVILVCDYRKIGNDSTFMVADITSVDILITDEYANPKALKAIEDKGVTIVQVNA</sequence>
<dbReference type="InterPro" id="IPR037171">
    <property type="entry name" value="NagB/RpiA_transferase-like"/>
</dbReference>